<dbReference type="EMBL" id="FNAJ01000016">
    <property type="protein sequence ID" value="SDE98688.1"/>
    <property type="molecule type" value="Genomic_DNA"/>
</dbReference>
<keyword evidence="2" id="KW-1185">Reference proteome</keyword>
<proteinExistence type="predicted"/>
<sequence>MGSRMRRRPGYKSRPSVAGLAESLGLLRSRDLETHGAPRSQLNLLCNIGALREVAPGVWARSSAMVTAAAIAVKRVPRGVLCLKSALWVHGLLPESPTEVWMAIGAHARKPRWDQPPLQVVRFSGRAQTEGIEHRLLWGLPITVYGVAKTVADLFKYRNKLGFPIAVRALHDALLSGLTTSDEVRHFAEICRVRKSVGPYLEVLEARRGQDILRARQAFLAREAARAKLLEAPLLHQLPGHPESESR</sequence>
<comment type="caution">
    <text evidence="1">The sequence shown here is derived from an EMBL/GenBank/DDBJ whole genome shotgun (WGS) entry which is preliminary data.</text>
</comment>
<evidence type="ECO:0000313" key="1">
    <source>
        <dbReference type="EMBL" id="SDE98688.1"/>
    </source>
</evidence>
<accession>A0ABY0N5E5</accession>
<evidence type="ECO:0000313" key="2">
    <source>
        <dbReference type="Proteomes" id="UP000198717"/>
    </source>
</evidence>
<reference evidence="1 2" key="1">
    <citation type="submission" date="2016-10" db="EMBL/GenBank/DDBJ databases">
        <authorList>
            <person name="Varghese N."/>
            <person name="Submissions S."/>
        </authorList>
    </citation>
    <scope>NUCLEOTIDE SEQUENCE [LARGE SCALE GENOMIC DNA]</scope>
    <source>
        <strain evidence="1 2">DSM 2260</strain>
    </source>
</reference>
<dbReference type="Proteomes" id="UP000198717">
    <property type="component" value="Unassembled WGS sequence"/>
</dbReference>
<gene>
    <name evidence="1" type="ORF">SAMN04488504_11696</name>
</gene>
<organism evidence="1 2">
    <name type="scientific">Myxococcus virescens</name>
    <dbReference type="NCBI Taxonomy" id="83456"/>
    <lineage>
        <taxon>Bacteria</taxon>
        <taxon>Pseudomonadati</taxon>
        <taxon>Myxococcota</taxon>
        <taxon>Myxococcia</taxon>
        <taxon>Myxococcales</taxon>
        <taxon>Cystobacterineae</taxon>
        <taxon>Myxococcaceae</taxon>
        <taxon>Myxococcus</taxon>
    </lineage>
</organism>
<name>A0ABY0N5E5_9BACT</name>
<protein>
    <submittedName>
        <fullName evidence="1">Transcriptional regulator, AbiEi antitoxin, Type IV TA system</fullName>
    </submittedName>
</protein>